<sequence>MRTPRPAIAASGLVAALLLGACTPVGRQATDGGAVAPQAGNDDAAQSTVNTRFGPLGPADRALIVSIRQAALWEIPVARDAQRRAARAATRRNLAEIARRHVRLDTLDRNVAARLNVPLPNQPTPDQQSWMSEISGKSGNEYDRTAVARMRTAQGQTYTMIGAVRGSTRNTLMRTFAEQAEPFVRANLKLLEGTGFVTGDTLPDPPRVTDAPPPANQGRAASPAPPVTTVLGGGR</sequence>
<name>A0A1I5K1D1_9ACTN</name>
<dbReference type="STRING" id="1993.SAMN04489713_109303"/>
<keyword evidence="5" id="KW-1185">Reference proteome</keyword>
<dbReference type="InterPro" id="IPR025419">
    <property type="entry name" value="DUF4142"/>
</dbReference>
<evidence type="ECO:0000256" key="2">
    <source>
        <dbReference type="SAM" id="SignalP"/>
    </source>
</evidence>
<proteinExistence type="predicted"/>
<dbReference type="Pfam" id="PF13628">
    <property type="entry name" value="DUF4142"/>
    <property type="match status" value="1"/>
</dbReference>
<evidence type="ECO:0000256" key="1">
    <source>
        <dbReference type="SAM" id="MobiDB-lite"/>
    </source>
</evidence>
<gene>
    <name evidence="4" type="ORF">SAMN04489713_109303</name>
</gene>
<accession>A0A1I5K1D1</accession>
<dbReference type="PROSITE" id="PS51257">
    <property type="entry name" value="PROKAR_LIPOPROTEIN"/>
    <property type="match status" value="1"/>
</dbReference>
<dbReference type="Proteomes" id="UP000183413">
    <property type="component" value="Unassembled WGS sequence"/>
</dbReference>
<dbReference type="GeneID" id="99648682"/>
<dbReference type="eggNOG" id="COG3652">
    <property type="taxonomic scope" value="Bacteria"/>
</dbReference>
<feature type="chain" id="PRO_5010275028" evidence="2">
    <location>
        <begin position="30"/>
        <end position="235"/>
    </location>
</feature>
<reference evidence="4 5" key="1">
    <citation type="submission" date="2016-10" db="EMBL/GenBank/DDBJ databases">
        <authorList>
            <person name="de Groot N.N."/>
        </authorList>
    </citation>
    <scope>NUCLEOTIDE SEQUENCE [LARGE SCALE GENOMIC DNA]</scope>
    <source>
        <strain evidence="4 5">DSM 43067</strain>
    </source>
</reference>
<keyword evidence="2" id="KW-0732">Signal</keyword>
<evidence type="ECO:0000259" key="3">
    <source>
        <dbReference type="Pfam" id="PF13628"/>
    </source>
</evidence>
<feature type="region of interest" description="Disordered" evidence="1">
    <location>
        <begin position="197"/>
        <end position="235"/>
    </location>
</feature>
<feature type="signal peptide" evidence="2">
    <location>
        <begin position="1"/>
        <end position="29"/>
    </location>
</feature>
<dbReference type="InParanoid" id="A0A1I5K1D1"/>
<feature type="compositionally biased region" description="Polar residues" evidence="1">
    <location>
        <begin position="124"/>
        <end position="138"/>
    </location>
</feature>
<feature type="region of interest" description="Disordered" evidence="1">
    <location>
        <begin position="116"/>
        <end position="138"/>
    </location>
</feature>
<protein>
    <submittedName>
        <fullName evidence="4">Putative membrane protein</fullName>
    </submittedName>
</protein>
<feature type="compositionally biased region" description="Pro residues" evidence="1">
    <location>
        <begin position="203"/>
        <end position="215"/>
    </location>
</feature>
<evidence type="ECO:0000313" key="4">
    <source>
        <dbReference type="EMBL" id="SFO78829.1"/>
    </source>
</evidence>
<dbReference type="AlphaFoldDB" id="A0A1I5K1D1"/>
<dbReference type="RefSeq" id="WP_075022440.1">
    <property type="nucleotide sequence ID" value="NZ_CP083237.1"/>
</dbReference>
<organism evidence="4 5">
    <name type="scientific">Actinomadura madurae</name>
    <dbReference type="NCBI Taxonomy" id="1993"/>
    <lineage>
        <taxon>Bacteria</taxon>
        <taxon>Bacillati</taxon>
        <taxon>Actinomycetota</taxon>
        <taxon>Actinomycetes</taxon>
        <taxon>Streptosporangiales</taxon>
        <taxon>Thermomonosporaceae</taxon>
        <taxon>Actinomadura</taxon>
    </lineage>
</organism>
<feature type="domain" description="DUF4142" evidence="3">
    <location>
        <begin position="59"/>
        <end position="189"/>
    </location>
</feature>
<dbReference type="EMBL" id="FOVH01000009">
    <property type="protein sequence ID" value="SFO78829.1"/>
    <property type="molecule type" value="Genomic_DNA"/>
</dbReference>
<evidence type="ECO:0000313" key="5">
    <source>
        <dbReference type="Proteomes" id="UP000183413"/>
    </source>
</evidence>